<dbReference type="EMBL" id="JAHLFM010000018">
    <property type="protein sequence ID" value="MBU3830769.1"/>
    <property type="molecule type" value="Genomic_DNA"/>
</dbReference>
<dbReference type="PANTHER" id="PTHR42781:SF4">
    <property type="entry name" value="SPERMIDINE_PUTRESCINE IMPORT ATP-BINDING PROTEIN POTA"/>
    <property type="match status" value="1"/>
</dbReference>
<reference evidence="3" key="1">
    <citation type="journal article" date="2021" name="PeerJ">
        <title>Extensive microbial diversity within the chicken gut microbiome revealed by metagenomics and culture.</title>
        <authorList>
            <person name="Gilroy R."/>
            <person name="Ravi A."/>
            <person name="Getino M."/>
            <person name="Pursley I."/>
            <person name="Horton D.L."/>
            <person name="Alikhan N.F."/>
            <person name="Baker D."/>
            <person name="Gharbi K."/>
            <person name="Hall N."/>
            <person name="Watson M."/>
            <person name="Adriaenssens E.M."/>
            <person name="Foster-Nyarko E."/>
            <person name="Jarju S."/>
            <person name="Secka A."/>
            <person name="Antonio M."/>
            <person name="Oren A."/>
            <person name="Chaudhuri R.R."/>
            <person name="La Ragione R."/>
            <person name="Hildebrand F."/>
            <person name="Pallen M.J."/>
        </authorList>
    </citation>
    <scope>NUCLEOTIDE SEQUENCE</scope>
    <source>
        <strain evidence="3">A5-1222</strain>
    </source>
</reference>
<dbReference type="AlphaFoldDB" id="A0A9E2KVG0"/>
<dbReference type="Proteomes" id="UP000824247">
    <property type="component" value="Unassembled WGS sequence"/>
</dbReference>
<dbReference type="PANTHER" id="PTHR42781">
    <property type="entry name" value="SPERMIDINE/PUTRESCINE IMPORT ATP-BINDING PROTEIN POTA"/>
    <property type="match status" value="1"/>
</dbReference>
<dbReference type="InterPro" id="IPR003439">
    <property type="entry name" value="ABC_transporter-like_ATP-bd"/>
</dbReference>
<dbReference type="InterPro" id="IPR027417">
    <property type="entry name" value="P-loop_NTPase"/>
</dbReference>
<name>A0A9E2KVG0_9BACT</name>
<organism evidence="3 4">
    <name type="scientific">Candidatus Ureaplasma intestinipullorum</name>
    <dbReference type="NCBI Taxonomy" id="2838770"/>
    <lineage>
        <taxon>Bacteria</taxon>
        <taxon>Bacillati</taxon>
        <taxon>Mycoplasmatota</taxon>
        <taxon>Mycoplasmoidales</taxon>
        <taxon>Mycoplasmoidaceae</taxon>
        <taxon>Ureaplasma</taxon>
    </lineage>
</organism>
<sequence>MKPILQLVNVNKTYDDGFVAIKNFNLSINKGEFVTLLGPSGCGKTTMLKIIGGFEDPTKGKILYNGLDIKDMPIVKRPTSTVFQDYALFPNMTVTQNIQYGLKLIRTNSNNIPKNMFIK</sequence>
<gene>
    <name evidence="3" type="ORF">H9897_01285</name>
</gene>
<dbReference type="Gene3D" id="3.40.50.300">
    <property type="entry name" value="P-loop containing nucleotide triphosphate hydrolases"/>
    <property type="match status" value="1"/>
</dbReference>
<dbReference type="Pfam" id="PF00005">
    <property type="entry name" value="ABC_tran"/>
    <property type="match status" value="1"/>
</dbReference>
<dbReference type="SUPFAM" id="SSF52540">
    <property type="entry name" value="P-loop containing nucleoside triphosphate hydrolases"/>
    <property type="match status" value="1"/>
</dbReference>
<protein>
    <submittedName>
        <fullName evidence="3">ABC transporter ATP-binding protein</fullName>
    </submittedName>
</protein>
<dbReference type="GO" id="GO:0005524">
    <property type="term" value="F:ATP binding"/>
    <property type="evidence" value="ECO:0007669"/>
    <property type="project" value="UniProtKB-KW"/>
</dbReference>
<keyword evidence="3" id="KW-0547">Nucleotide-binding</keyword>
<evidence type="ECO:0000313" key="4">
    <source>
        <dbReference type="Proteomes" id="UP000824247"/>
    </source>
</evidence>
<keyword evidence="1" id="KW-0813">Transport</keyword>
<keyword evidence="3" id="KW-0067">ATP-binding</keyword>
<dbReference type="GO" id="GO:0016887">
    <property type="term" value="F:ATP hydrolysis activity"/>
    <property type="evidence" value="ECO:0007669"/>
    <property type="project" value="InterPro"/>
</dbReference>
<proteinExistence type="predicted"/>
<feature type="domain" description="ABC transporter" evidence="2">
    <location>
        <begin position="22"/>
        <end position="107"/>
    </location>
</feature>
<evidence type="ECO:0000256" key="1">
    <source>
        <dbReference type="ARBA" id="ARBA00022448"/>
    </source>
</evidence>
<comment type="caution">
    <text evidence="3">The sequence shown here is derived from an EMBL/GenBank/DDBJ whole genome shotgun (WGS) entry which is preliminary data.</text>
</comment>
<evidence type="ECO:0000313" key="3">
    <source>
        <dbReference type="EMBL" id="MBU3830769.1"/>
    </source>
</evidence>
<evidence type="ECO:0000259" key="2">
    <source>
        <dbReference type="Pfam" id="PF00005"/>
    </source>
</evidence>
<feature type="non-terminal residue" evidence="3">
    <location>
        <position position="119"/>
    </location>
</feature>
<accession>A0A9E2KVG0</accession>
<dbReference type="InterPro" id="IPR050093">
    <property type="entry name" value="ABC_SmlMolc_Importer"/>
</dbReference>
<reference evidence="3" key="2">
    <citation type="submission" date="2021-04" db="EMBL/GenBank/DDBJ databases">
        <authorList>
            <person name="Gilroy R."/>
        </authorList>
    </citation>
    <scope>NUCLEOTIDE SEQUENCE</scope>
    <source>
        <strain evidence="3">A5-1222</strain>
    </source>
</reference>